<protein>
    <submittedName>
        <fullName evidence="3">Uncharacterized protein LOC120253603</fullName>
    </submittedName>
</protein>
<feature type="region of interest" description="Disordered" evidence="1">
    <location>
        <begin position="125"/>
        <end position="176"/>
    </location>
</feature>
<dbReference type="GeneID" id="120253603"/>
<proteinExistence type="predicted"/>
<dbReference type="Gene3D" id="2.40.70.10">
    <property type="entry name" value="Acid Proteases"/>
    <property type="match status" value="1"/>
</dbReference>
<feature type="compositionally biased region" description="Basic and acidic residues" evidence="1">
    <location>
        <begin position="125"/>
        <end position="134"/>
    </location>
</feature>
<evidence type="ECO:0000313" key="3">
    <source>
        <dbReference type="RefSeq" id="XP_039117846.1"/>
    </source>
</evidence>
<evidence type="ECO:0000313" key="2">
    <source>
        <dbReference type="Proteomes" id="UP001515500"/>
    </source>
</evidence>
<dbReference type="SUPFAM" id="SSF50630">
    <property type="entry name" value="Acid proteases"/>
    <property type="match status" value="1"/>
</dbReference>
<dbReference type="CDD" id="cd00303">
    <property type="entry name" value="retropepsin_like"/>
    <property type="match status" value="1"/>
</dbReference>
<feature type="compositionally biased region" description="Polar residues" evidence="1">
    <location>
        <begin position="93"/>
        <end position="103"/>
    </location>
</feature>
<reference evidence="3" key="1">
    <citation type="submission" date="2025-08" db="UniProtKB">
        <authorList>
            <consortium name="RefSeq"/>
        </authorList>
    </citation>
    <scope>IDENTIFICATION</scope>
</reference>
<accession>A0AB40AS78</accession>
<dbReference type="RefSeq" id="XP_039117846.1">
    <property type="nucleotide sequence ID" value="XM_039261912.1"/>
</dbReference>
<name>A0AB40AS78_DIOCR</name>
<feature type="compositionally biased region" description="Basic and acidic residues" evidence="1">
    <location>
        <begin position="54"/>
        <end position="63"/>
    </location>
</feature>
<gene>
    <name evidence="3" type="primary">LOC120253603</name>
</gene>
<dbReference type="Pfam" id="PF13650">
    <property type="entry name" value="Asp_protease_2"/>
    <property type="match status" value="1"/>
</dbReference>
<dbReference type="InterPro" id="IPR021109">
    <property type="entry name" value="Peptidase_aspartic_dom_sf"/>
</dbReference>
<dbReference type="AlphaFoldDB" id="A0AB40AS78"/>
<keyword evidence="2" id="KW-1185">Reference proteome</keyword>
<evidence type="ECO:0000256" key="1">
    <source>
        <dbReference type="SAM" id="MobiDB-lite"/>
    </source>
</evidence>
<dbReference type="PANTHER" id="PTHR33067:SF35">
    <property type="entry name" value="ASPARTIC PEPTIDASE DDI1-TYPE DOMAIN-CONTAINING PROTEIN"/>
    <property type="match status" value="1"/>
</dbReference>
<feature type="region of interest" description="Disordered" evidence="1">
    <location>
        <begin position="1"/>
        <end position="63"/>
    </location>
</feature>
<feature type="compositionally biased region" description="Gly residues" evidence="1">
    <location>
        <begin position="1"/>
        <end position="10"/>
    </location>
</feature>
<organism evidence="2 3">
    <name type="scientific">Dioscorea cayennensis subsp. rotundata</name>
    <name type="common">White Guinea yam</name>
    <name type="synonym">Dioscorea rotundata</name>
    <dbReference type="NCBI Taxonomy" id="55577"/>
    <lineage>
        <taxon>Eukaryota</taxon>
        <taxon>Viridiplantae</taxon>
        <taxon>Streptophyta</taxon>
        <taxon>Embryophyta</taxon>
        <taxon>Tracheophyta</taxon>
        <taxon>Spermatophyta</taxon>
        <taxon>Magnoliopsida</taxon>
        <taxon>Liliopsida</taxon>
        <taxon>Dioscoreales</taxon>
        <taxon>Dioscoreaceae</taxon>
        <taxon>Dioscorea</taxon>
    </lineage>
</organism>
<dbReference type="PANTHER" id="PTHR33067">
    <property type="entry name" value="RNA-DIRECTED DNA POLYMERASE-RELATED"/>
    <property type="match status" value="1"/>
</dbReference>
<dbReference type="Proteomes" id="UP001515500">
    <property type="component" value="Unplaced"/>
</dbReference>
<feature type="region of interest" description="Disordered" evidence="1">
    <location>
        <begin position="77"/>
        <end position="108"/>
    </location>
</feature>
<sequence>MDYVGGGQRGQGNAYGPIFNSGWRNHPNFSWNSGPQQQRPPQPLGPQFQPQQDQGKKFTTEDMLAKFMINTEWSIQRDKHSVKEPPSIGPIAQKSSWTTSQEQNPREHLKAVTLRSGRPLEARAEDFSSAKKDGVTILEDPNVAEPVRGENNDKQGEEPAKPSTSRVPEYKPPVPYPARLKQEKEDAQYKKFLNMFKQLHINIPLVEALAGMPKYAKFMKDLLTNKRKLEKLETVALPRNCSAMIQTKLPKKLTDPGSFIIPCMIGEGMQEKALADSGASINVMPYKLFLKLGLEDLRPTRMTVQLADRSIRKPRGVVEDVLVKVDKLIIPVNFVILDVDDDVDVPLILGRPFLNTSGALIDVKGGRMILRVREEKVVFTLREAMRKTLDHDDPLYFTDETDMVISDCMQEVLAMNPLDEYLEEVGNKEDKMKVPVSPPMQYISYVGTDPPSSRKKKKNMKKMCCKVNKKLKEGLTVRLTPPREVDHLYFEGKGKFRVFSCLSMSFPSWNMSLGIGGNSTSFDPP</sequence>
<feature type="compositionally biased region" description="Basic and acidic residues" evidence="1">
    <location>
        <begin position="147"/>
        <end position="160"/>
    </location>
</feature>